<dbReference type="InterPro" id="IPR027543">
    <property type="entry name" value="Lon_bac"/>
</dbReference>
<comment type="catalytic activity">
    <reaction evidence="9 10 11 14">
        <text>Hydrolysis of proteins in presence of ATP.</text>
        <dbReference type="EC" id="3.4.21.53"/>
    </reaction>
</comment>
<comment type="subcellular location">
    <subcellularLocation>
        <location evidence="1 10 11">Cytoplasm</location>
    </subcellularLocation>
</comment>
<keyword evidence="4 10" id="KW-0547">Nucleotide-binding</keyword>
<evidence type="ECO:0000256" key="11">
    <source>
        <dbReference type="PIRNR" id="PIRNR001174"/>
    </source>
</evidence>
<evidence type="ECO:0000256" key="4">
    <source>
        <dbReference type="ARBA" id="ARBA00022741"/>
    </source>
</evidence>
<feature type="domain" description="Lon proteolytic" evidence="16">
    <location>
        <begin position="604"/>
        <end position="786"/>
    </location>
</feature>
<evidence type="ECO:0000256" key="10">
    <source>
        <dbReference type="HAMAP-Rule" id="MF_01973"/>
    </source>
</evidence>
<dbReference type="InterPro" id="IPR008269">
    <property type="entry name" value="Lon_proteolytic"/>
</dbReference>
<keyword evidence="3 10" id="KW-0645">Protease</keyword>
<evidence type="ECO:0000259" key="16">
    <source>
        <dbReference type="PROSITE" id="PS51786"/>
    </source>
</evidence>
<dbReference type="Gene3D" id="1.20.5.5270">
    <property type="match status" value="1"/>
</dbReference>
<dbReference type="GO" id="GO:0005524">
    <property type="term" value="F:ATP binding"/>
    <property type="evidence" value="ECO:0007669"/>
    <property type="project" value="UniProtKB-UniRule"/>
</dbReference>
<dbReference type="InterPro" id="IPR004815">
    <property type="entry name" value="Lon_bac/euk-typ"/>
</dbReference>
<dbReference type="Pfam" id="PF05362">
    <property type="entry name" value="Lon_C"/>
    <property type="match status" value="1"/>
</dbReference>
<comment type="function">
    <text evidence="10">ATP-dependent serine protease that mediates the selective degradation of mutant and abnormal proteins as well as certain short-lived regulatory proteins. Required for cellular homeostasis and for survival from DNA damage and developmental changes induced by stress. Degrades polypeptides processively to yield small peptide fragments that are 5 to 10 amino acids long. Binds to DNA in a double-stranded, site-specific manner.</text>
</comment>
<accession>A0A1G6IBH9</accession>
<keyword evidence="19" id="KW-1185">Reference proteome</keyword>
<evidence type="ECO:0000256" key="1">
    <source>
        <dbReference type="ARBA" id="ARBA00004496"/>
    </source>
</evidence>
<dbReference type="Pfam" id="PF00004">
    <property type="entry name" value="AAA"/>
    <property type="match status" value="1"/>
</dbReference>
<dbReference type="GO" id="GO:0034605">
    <property type="term" value="P:cellular response to heat"/>
    <property type="evidence" value="ECO:0007669"/>
    <property type="project" value="UniProtKB-UniRule"/>
</dbReference>
<dbReference type="SMART" id="SM00382">
    <property type="entry name" value="AAA"/>
    <property type="match status" value="1"/>
</dbReference>
<dbReference type="PIRSF" id="PIRSF001174">
    <property type="entry name" value="Lon_proteas"/>
    <property type="match status" value="1"/>
</dbReference>
<dbReference type="SUPFAM" id="SSF54211">
    <property type="entry name" value="Ribosomal protein S5 domain 2-like"/>
    <property type="match status" value="1"/>
</dbReference>
<comment type="similarity">
    <text evidence="10 11 14 15">Belongs to the peptidase S16 family.</text>
</comment>
<proteinExistence type="evidence at transcript level"/>
<evidence type="ECO:0000256" key="12">
    <source>
        <dbReference type="PIRSR" id="PIRSR001174-1"/>
    </source>
</evidence>
<dbReference type="InterPro" id="IPR027417">
    <property type="entry name" value="P-loop_NTPase"/>
</dbReference>
<dbReference type="InterPro" id="IPR003111">
    <property type="entry name" value="Lon_prtase_N"/>
</dbReference>
<dbReference type="CDD" id="cd19500">
    <property type="entry name" value="RecA-like_Lon"/>
    <property type="match status" value="1"/>
</dbReference>
<evidence type="ECO:0000256" key="2">
    <source>
        <dbReference type="ARBA" id="ARBA00022490"/>
    </source>
</evidence>
<dbReference type="Pfam" id="PF02190">
    <property type="entry name" value="LON_substr_bdg"/>
    <property type="match status" value="1"/>
</dbReference>
<dbReference type="InterPro" id="IPR015947">
    <property type="entry name" value="PUA-like_sf"/>
</dbReference>
<dbReference type="EC" id="3.4.21.53" evidence="10 11"/>
<dbReference type="InterPro" id="IPR014721">
    <property type="entry name" value="Ribsml_uS5_D2-typ_fold_subgr"/>
</dbReference>
<dbReference type="InterPro" id="IPR020568">
    <property type="entry name" value="Ribosomal_Su5_D2-typ_SF"/>
</dbReference>
<keyword evidence="5 10" id="KW-0378">Hydrolase</keyword>
<feature type="domain" description="Lon N-terminal" evidence="17">
    <location>
        <begin position="24"/>
        <end position="219"/>
    </location>
</feature>
<dbReference type="PROSITE" id="PS01046">
    <property type="entry name" value="LON_SER"/>
    <property type="match status" value="1"/>
</dbReference>
<dbReference type="InterPro" id="IPR003959">
    <property type="entry name" value="ATPase_AAA_core"/>
</dbReference>
<name>A0A1G6IBH9_9BACT</name>
<comment type="subunit">
    <text evidence="10 11">Homohexamer. Organized in a ring with a central cavity.</text>
</comment>
<gene>
    <name evidence="10" type="primary">lon</name>
    <name evidence="18" type="ORF">SAMN04488588_0316</name>
</gene>
<evidence type="ECO:0000256" key="3">
    <source>
        <dbReference type="ARBA" id="ARBA00022670"/>
    </source>
</evidence>
<organism evidence="18 19">
    <name type="scientific">Geotoga petraea</name>
    <dbReference type="NCBI Taxonomy" id="28234"/>
    <lineage>
        <taxon>Bacteria</taxon>
        <taxon>Thermotogati</taxon>
        <taxon>Thermotogota</taxon>
        <taxon>Thermotogae</taxon>
        <taxon>Petrotogales</taxon>
        <taxon>Petrotogaceae</taxon>
        <taxon>Geotoga</taxon>
    </lineage>
</organism>
<dbReference type="FunFam" id="3.40.50.300:FF:000021">
    <property type="entry name" value="Lon protease homolog"/>
    <property type="match status" value="1"/>
</dbReference>
<evidence type="ECO:0000256" key="5">
    <source>
        <dbReference type="ARBA" id="ARBA00022801"/>
    </source>
</evidence>
<dbReference type="GO" id="GO:0004176">
    <property type="term" value="F:ATP-dependent peptidase activity"/>
    <property type="evidence" value="ECO:0007669"/>
    <property type="project" value="UniProtKB-UniRule"/>
</dbReference>
<reference evidence="18 19" key="1">
    <citation type="submission" date="2016-10" db="EMBL/GenBank/DDBJ databases">
        <authorList>
            <person name="de Groot N.N."/>
        </authorList>
    </citation>
    <scope>NUCLEOTIDE SEQUENCE [LARGE SCALE GENOMIC DNA]</scope>
    <source>
        <strain evidence="18 19">WG14</strain>
    </source>
</reference>
<dbReference type="Pfam" id="PF22667">
    <property type="entry name" value="Lon_lid"/>
    <property type="match status" value="1"/>
</dbReference>
<evidence type="ECO:0000256" key="13">
    <source>
        <dbReference type="PIRSR" id="PIRSR001174-2"/>
    </source>
</evidence>
<dbReference type="GO" id="GO:0004252">
    <property type="term" value="F:serine-type endopeptidase activity"/>
    <property type="evidence" value="ECO:0007669"/>
    <property type="project" value="UniProtKB-UniRule"/>
</dbReference>
<dbReference type="Gene3D" id="1.20.58.1480">
    <property type="match status" value="1"/>
</dbReference>
<sequence>MVEKNDYIEKFIDESNKKNIPEQLPAIATRSKMIIYPNSVIPMFVGREKSLKALEVALEKHDNYIFLVSQKKLEDEKPKVSDLYRVGTIAKIVQVSKLPNGDLKVVVEGVKRGKIKKTVQDKKYFMFNVIQIDLEIKSTKKLEALARKIKDLLQNYMELTKKFPQEAIMAIEETSDPEIISDLVASIMPLELKEKQNLLEITVTEKRLKTELEILTREIELLEIEENLETTVKEKIQKNQREYYLREKMNVIKEELSDEDDEDIKEIKEKIKTGDYPKEVKEKVENEIERLNKMSPYSPEANVIRTYLDWLIEIPWNKKTEDNINIKKAEEILEKNHYGLEEPKERIMEFLSVRKLAKNSKAPILCFVGAPGVGKTTLGKSIAEATGRKFGRLSLGGVRDESEIRGHRRTYVGAMPGRIVQKIRKLQSMNPVIVLDEIDKLGVSFQGDPGAALLEVLDPEQNVDFVDHYLELPIDLSETIFVTTANVMHTIPPALKDRMEIIYISGYTDIEKYKIAQNYIIPKLLKEHGLSEKTFNISYKAVKDLISKYTREAGVRELEKKIAKIMRKSALKYSENEKRVKVGANNLHNFLGAPPYFDSEKNEKPEVGSVTGLAWTAYGGTILHVEVLSLSGKGRLITTGQLGDVMKESAKIALSLSRKLVESKHTEKGTLFEKKDFHIHLPEGAVPKDGPSAGVTLTTALISVVLNKEIRNDIAMTGETTLRGKVLPVGGIKEKVLSAYRSGIKEVILPKANEKDVEKIPEEIRKNIKFDFVSQIEEVLKIALIGSDFND</sequence>
<feature type="binding site" evidence="10 13">
    <location>
        <begin position="369"/>
        <end position="376"/>
    </location>
    <ligand>
        <name>ATP</name>
        <dbReference type="ChEBI" id="CHEBI:30616"/>
    </ligand>
</feature>
<dbReference type="GO" id="GO:0005737">
    <property type="term" value="C:cytoplasm"/>
    <property type="evidence" value="ECO:0007669"/>
    <property type="project" value="UniProtKB-SubCell"/>
</dbReference>
<keyword evidence="7 10" id="KW-0067">ATP-binding</keyword>
<evidence type="ECO:0000256" key="7">
    <source>
        <dbReference type="ARBA" id="ARBA00022840"/>
    </source>
</evidence>
<keyword evidence="8 10" id="KW-0346">Stress response</keyword>
<dbReference type="SUPFAM" id="SSF52540">
    <property type="entry name" value="P-loop containing nucleoside triphosphate hydrolases"/>
    <property type="match status" value="1"/>
</dbReference>
<dbReference type="Gene3D" id="2.30.130.40">
    <property type="entry name" value="LON domain-like"/>
    <property type="match status" value="1"/>
</dbReference>
<evidence type="ECO:0000259" key="17">
    <source>
        <dbReference type="PROSITE" id="PS51787"/>
    </source>
</evidence>
<dbReference type="InterPro" id="IPR054594">
    <property type="entry name" value="Lon_lid"/>
</dbReference>
<comment type="induction">
    <text evidence="10">By heat shock.</text>
</comment>
<dbReference type="EMBL" id="FMYV01000001">
    <property type="protein sequence ID" value="SDC03760.1"/>
    <property type="molecule type" value="Genomic_DNA"/>
</dbReference>
<dbReference type="InterPro" id="IPR003593">
    <property type="entry name" value="AAA+_ATPase"/>
</dbReference>
<keyword evidence="6 10" id="KW-0720">Serine protease</keyword>
<evidence type="ECO:0000256" key="9">
    <source>
        <dbReference type="ARBA" id="ARBA00050665"/>
    </source>
</evidence>
<evidence type="ECO:0000256" key="8">
    <source>
        <dbReference type="ARBA" id="ARBA00023016"/>
    </source>
</evidence>
<dbReference type="SMART" id="SM00464">
    <property type="entry name" value="LON"/>
    <property type="match status" value="1"/>
</dbReference>
<dbReference type="PROSITE" id="PS51787">
    <property type="entry name" value="LON_N"/>
    <property type="match status" value="1"/>
</dbReference>
<dbReference type="PANTHER" id="PTHR10046">
    <property type="entry name" value="ATP DEPENDENT LON PROTEASE FAMILY MEMBER"/>
    <property type="match status" value="1"/>
</dbReference>
<evidence type="ECO:0000256" key="14">
    <source>
        <dbReference type="PROSITE-ProRule" id="PRU01122"/>
    </source>
</evidence>
<evidence type="ECO:0000256" key="6">
    <source>
        <dbReference type="ARBA" id="ARBA00022825"/>
    </source>
</evidence>
<dbReference type="Proteomes" id="UP000199322">
    <property type="component" value="Unassembled WGS sequence"/>
</dbReference>
<dbReference type="PROSITE" id="PS51786">
    <property type="entry name" value="LON_PROTEOLYTIC"/>
    <property type="match status" value="1"/>
</dbReference>
<dbReference type="Gene3D" id="3.30.230.10">
    <property type="match status" value="1"/>
</dbReference>
<protein>
    <recommendedName>
        <fullName evidence="10 11">Lon protease</fullName>
        <ecNumber evidence="10 11">3.4.21.53</ecNumber>
    </recommendedName>
    <alternativeName>
        <fullName evidence="10">ATP-dependent protease La</fullName>
    </alternativeName>
</protein>
<evidence type="ECO:0000313" key="18">
    <source>
        <dbReference type="EMBL" id="SDC03760.1"/>
    </source>
</evidence>
<feature type="active site" evidence="10 12">
    <location>
        <position position="735"/>
    </location>
</feature>
<dbReference type="GO" id="GO:0043565">
    <property type="term" value="F:sequence-specific DNA binding"/>
    <property type="evidence" value="ECO:0007669"/>
    <property type="project" value="UniProtKB-UniRule"/>
</dbReference>
<dbReference type="Gene3D" id="1.10.8.60">
    <property type="match status" value="1"/>
</dbReference>
<dbReference type="GO" id="GO:0016887">
    <property type="term" value="F:ATP hydrolysis activity"/>
    <property type="evidence" value="ECO:0007669"/>
    <property type="project" value="UniProtKB-UniRule"/>
</dbReference>
<evidence type="ECO:0000256" key="15">
    <source>
        <dbReference type="RuleBase" id="RU000591"/>
    </source>
</evidence>
<dbReference type="InterPro" id="IPR008268">
    <property type="entry name" value="Peptidase_S16_AS"/>
</dbReference>
<evidence type="ECO:0000313" key="19">
    <source>
        <dbReference type="Proteomes" id="UP000199322"/>
    </source>
</evidence>
<dbReference type="SUPFAM" id="SSF88697">
    <property type="entry name" value="PUA domain-like"/>
    <property type="match status" value="1"/>
</dbReference>
<dbReference type="InterPro" id="IPR046336">
    <property type="entry name" value="Lon_prtase_N_sf"/>
</dbReference>
<dbReference type="GO" id="GO:0006515">
    <property type="term" value="P:protein quality control for misfolded or incompletely synthesized proteins"/>
    <property type="evidence" value="ECO:0007669"/>
    <property type="project" value="UniProtKB-UniRule"/>
</dbReference>
<dbReference type="HAMAP" id="MF_01973">
    <property type="entry name" value="lon_bact"/>
    <property type="match status" value="1"/>
</dbReference>
<dbReference type="InterPro" id="IPR027065">
    <property type="entry name" value="Lon_Prtase"/>
</dbReference>
<dbReference type="AlphaFoldDB" id="A0A1G6IBH9"/>
<dbReference type="Gene3D" id="3.40.50.300">
    <property type="entry name" value="P-loop containing nucleotide triphosphate hydrolases"/>
    <property type="match status" value="1"/>
</dbReference>
<dbReference type="RefSeq" id="WP_091402184.1">
    <property type="nucleotide sequence ID" value="NZ_FMYV01000001.1"/>
</dbReference>
<keyword evidence="2 10" id="KW-0963">Cytoplasm</keyword>
<dbReference type="NCBIfam" id="TIGR00763">
    <property type="entry name" value="lon"/>
    <property type="match status" value="1"/>
</dbReference>
<dbReference type="PRINTS" id="PR00830">
    <property type="entry name" value="ENDOLAPTASE"/>
</dbReference>
<dbReference type="FunFam" id="1.20.5.5270:FF:000002">
    <property type="entry name" value="Lon protease homolog"/>
    <property type="match status" value="1"/>
</dbReference>
<dbReference type="STRING" id="28234.SAMN04488588_0316"/>
<feature type="active site" evidence="10 12">
    <location>
        <position position="692"/>
    </location>
</feature>